<dbReference type="PANTHER" id="PTHR36836:SF1">
    <property type="entry name" value="COLANIC ACID BIOSYNTHESIS PROTEIN WCAK"/>
    <property type="match status" value="1"/>
</dbReference>
<protein>
    <recommendedName>
        <fullName evidence="1">Polysaccharide pyruvyl transferase domain-containing protein</fullName>
    </recommendedName>
</protein>
<evidence type="ECO:0000259" key="1">
    <source>
        <dbReference type="Pfam" id="PF04230"/>
    </source>
</evidence>
<evidence type="ECO:0000313" key="2">
    <source>
        <dbReference type="EMBL" id="OQX17446.1"/>
    </source>
</evidence>
<dbReference type="EMBL" id="MTEJ01000001">
    <property type="protein sequence ID" value="OQX17446.1"/>
    <property type="molecule type" value="Genomic_DNA"/>
</dbReference>
<sequence>MKFVMLHGYSDSNKGDLAIVVASIHALRQLYPHAEIALQTVFPRDDPDFDFHHRFVTQLGITVEPMGIPSPYSDAQQHSFMRNLSAMWTLARSTLIQKLLFAWPSMRKSFPGSSKSLDQLRSADVVLLKGGQYIYNDQGGLRGLLYLWRILYPIKVARQLGKPVVMLGQSVGPVIGDRAKGMVSKALATCQRLMVREDLSAQLMETMGLKEITVVAPDMAFLTVPRKPTAASVEISRLVHGQWLGVTVVNWNFPGAEDPKARRAAYEAALANVCERAFRTFGVGIALFPQVTVRHHGESDMDMIRRVEAVLHFRGVDVLSIADDLWPDEFSFLYGRCRVLLGTRLHSCILAACAGCPVIAIRYQGYKTEGVMKGLGLEQYVHDINNVNEDLLFESVNQSLVQRDSISETVLARVASYRHELMAITKAEVDLACARP</sequence>
<feature type="domain" description="Polysaccharide pyruvyl transferase" evidence="1">
    <location>
        <begin position="13"/>
        <end position="364"/>
    </location>
</feature>
<proteinExistence type="predicted"/>
<dbReference type="Proteomes" id="UP000192491">
    <property type="component" value="Unassembled WGS sequence"/>
</dbReference>
<accession>A0A1Y1R0K2</accession>
<gene>
    <name evidence="2" type="ORF">BWK73_01910</name>
</gene>
<dbReference type="PANTHER" id="PTHR36836">
    <property type="entry name" value="COLANIC ACID BIOSYNTHESIS PROTEIN WCAK"/>
    <property type="match status" value="1"/>
</dbReference>
<evidence type="ECO:0000313" key="3">
    <source>
        <dbReference type="Proteomes" id="UP000192491"/>
    </source>
</evidence>
<dbReference type="InterPro" id="IPR007345">
    <property type="entry name" value="Polysacch_pyruvyl_Trfase"/>
</dbReference>
<dbReference type="AlphaFoldDB" id="A0A1Y1R0K2"/>
<dbReference type="Pfam" id="PF04230">
    <property type="entry name" value="PS_pyruv_trans"/>
    <property type="match status" value="1"/>
</dbReference>
<organism evidence="2 3">
    <name type="scientific">Thiothrix lacustris</name>
    <dbReference type="NCBI Taxonomy" id="525917"/>
    <lineage>
        <taxon>Bacteria</taxon>
        <taxon>Pseudomonadati</taxon>
        <taxon>Pseudomonadota</taxon>
        <taxon>Gammaproteobacteria</taxon>
        <taxon>Thiotrichales</taxon>
        <taxon>Thiotrichaceae</taxon>
        <taxon>Thiothrix</taxon>
    </lineage>
</organism>
<comment type="caution">
    <text evidence="2">The sequence shown here is derived from an EMBL/GenBank/DDBJ whole genome shotgun (WGS) entry which is preliminary data.</text>
</comment>
<name>A0A1Y1R0K2_9GAMM</name>
<reference evidence="2 3" key="1">
    <citation type="submission" date="2017-01" db="EMBL/GenBank/DDBJ databases">
        <title>Novel large sulfur bacteria in the metagenomes of groundwater-fed chemosynthetic microbial mats in the Lake Huron basin.</title>
        <authorList>
            <person name="Sharrar A.M."/>
            <person name="Flood B.E."/>
            <person name="Bailey J.V."/>
            <person name="Jones D.S."/>
            <person name="Biddanda B."/>
            <person name="Ruberg S.A."/>
            <person name="Marcus D.N."/>
            <person name="Dick G.J."/>
        </authorList>
    </citation>
    <scope>NUCLEOTIDE SEQUENCE [LARGE SCALE GENOMIC DNA]</scope>
    <source>
        <strain evidence="2">A8</strain>
    </source>
</reference>